<comment type="caution">
    <text evidence="2">The sequence shown here is derived from an EMBL/GenBank/DDBJ whole genome shotgun (WGS) entry which is preliminary data.</text>
</comment>
<dbReference type="EMBL" id="JAUZEE010000002">
    <property type="protein sequence ID" value="MDP4299952.1"/>
    <property type="molecule type" value="Genomic_DNA"/>
</dbReference>
<sequence>MDHLRTYARLIDQAQARLLLSSHGYHLHHIVPKSLGGTDDTSNLVFLTHREHVTAHTLLAHIWPNQWFAVQIIALRTRQRLPRWKRRRITWQTALVHRLARARGV</sequence>
<name>A0ABT9G0F8_LEPDI</name>
<organism evidence="2 3">
    <name type="scientific">Leptothrix discophora</name>
    <dbReference type="NCBI Taxonomy" id="89"/>
    <lineage>
        <taxon>Bacteria</taxon>
        <taxon>Pseudomonadati</taxon>
        <taxon>Pseudomonadota</taxon>
        <taxon>Betaproteobacteria</taxon>
        <taxon>Burkholderiales</taxon>
        <taxon>Sphaerotilaceae</taxon>
        <taxon>Leptothrix</taxon>
    </lineage>
</organism>
<protein>
    <submittedName>
        <fullName evidence="2">HNH endonuclease signature motif containing protein</fullName>
    </submittedName>
</protein>
<accession>A0ABT9G0F8</accession>
<gene>
    <name evidence="2" type="ORF">Q8X39_04845</name>
</gene>
<reference evidence="2 3" key="1">
    <citation type="submission" date="2023-08" db="EMBL/GenBank/DDBJ databases">
        <authorList>
            <person name="Roldan D.M."/>
            <person name="Menes R.J."/>
        </authorList>
    </citation>
    <scope>NUCLEOTIDE SEQUENCE [LARGE SCALE GENOMIC DNA]</scope>
    <source>
        <strain evidence="2 3">CCM 2812</strain>
    </source>
</reference>
<keyword evidence="2" id="KW-0378">Hydrolase</keyword>
<evidence type="ECO:0000259" key="1">
    <source>
        <dbReference type="SMART" id="SM00507"/>
    </source>
</evidence>
<keyword evidence="2" id="KW-0540">Nuclease</keyword>
<proteinExistence type="predicted"/>
<dbReference type="Proteomes" id="UP001235760">
    <property type="component" value="Unassembled WGS sequence"/>
</dbReference>
<dbReference type="Gene3D" id="1.10.30.50">
    <property type="match status" value="1"/>
</dbReference>
<dbReference type="SMART" id="SM00507">
    <property type="entry name" value="HNHc"/>
    <property type="match status" value="1"/>
</dbReference>
<evidence type="ECO:0000313" key="3">
    <source>
        <dbReference type="Proteomes" id="UP001235760"/>
    </source>
</evidence>
<dbReference type="InterPro" id="IPR003615">
    <property type="entry name" value="HNH_nuc"/>
</dbReference>
<dbReference type="Pfam" id="PF01844">
    <property type="entry name" value="HNH"/>
    <property type="match status" value="1"/>
</dbReference>
<evidence type="ECO:0000313" key="2">
    <source>
        <dbReference type="EMBL" id="MDP4299952.1"/>
    </source>
</evidence>
<keyword evidence="3" id="KW-1185">Reference proteome</keyword>
<dbReference type="InterPro" id="IPR002711">
    <property type="entry name" value="HNH"/>
</dbReference>
<dbReference type="GO" id="GO:0004519">
    <property type="term" value="F:endonuclease activity"/>
    <property type="evidence" value="ECO:0007669"/>
    <property type="project" value="UniProtKB-KW"/>
</dbReference>
<keyword evidence="2" id="KW-0255">Endonuclease</keyword>
<dbReference type="CDD" id="cd00085">
    <property type="entry name" value="HNHc"/>
    <property type="match status" value="1"/>
</dbReference>
<feature type="domain" description="HNH nuclease" evidence="1">
    <location>
        <begin position="3"/>
        <end position="53"/>
    </location>
</feature>
<dbReference type="RefSeq" id="WP_305748508.1">
    <property type="nucleotide sequence ID" value="NZ_JAUZEE010000002.1"/>
</dbReference>